<reference evidence="2 3" key="1">
    <citation type="submission" date="2020-08" db="EMBL/GenBank/DDBJ databases">
        <title>Plant Genome Project.</title>
        <authorList>
            <person name="Zhang R.-G."/>
        </authorList>
    </citation>
    <scope>NUCLEOTIDE SEQUENCE [LARGE SCALE GENOMIC DNA]</scope>
    <source>
        <tissue evidence="2">Rhizome</tissue>
    </source>
</reference>
<evidence type="ECO:0000256" key="1">
    <source>
        <dbReference type="SAM" id="MobiDB-lite"/>
    </source>
</evidence>
<proteinExistence type="predicted"/>
<feature type="region of interest" description="Disordered" evidence="1">
    <location>
        <begin position="1"/>
        <end position="47"/>
    </location>
</feature>
<evidence type="ECO:0000313" key="3">
    <source>
        <dbReference type="Proteomes" id="UP000734854"/>
    </source>
</evidence>
<comment type="caution">
    <text evidence="2">The sequence shown here is derived from an EMBL/GenBank/DDBJ whole genome shotgun (WGS) entry which is preliminary data.</text>
</comment>
<evidence type="ECO:0000313" key="2">
    <source>
        <dbReference type="EMBL" id="KAG6519605.1"/>
    </source>
</evidence>
<organism evidence="2 3">
    <name type="scientific">Zingiber officinale</name>
    <name type="common">Ginger</name>
    <name type="synonym">Amomum zingiber</name>
    <dbReference type="NCBI Taxonomy" id="94328"/>
    <lineage>
        <taxon>Eukaryota</taxon>
        <taxon>Viridiplantae</taxon>
        <taxon>Streptophyta</taxon>
        <taxon>Embryophyta</taxon>
        <taxon>Tracheophyta</taxon>
        <taxon>Spermatophyta</taxon>
        <taxon>Magnoliopsida</taxon>
        <taxon>Liliopsida</taxon>
        <taxon>Zingiberales</taxon>
        <taxon>Zingiberaceae</taxon>
        <taxon>Zingiber</taxon>
    </lineage>
</organism>
<name>A0A8J5LHT1_ZINOF</name>
<keyword evidence="3" id="KW-1185">Reference proteome</keyword>
<accession>A0A8J5LHT1</accession>
<gene>
    <name evidence="2" type="ORF">ZIOFF_023101</name>
</gene>
<dbReference type="Proteomes" id="UP000734854">
    <property type="component" value="Unassembled WGS sequence"/>
</dbReference>
<dbReference type="EMBL" id="JACMSC010000006">
    <property type="protein sequence ID" value="KAG6519605.1"/>
    <property type="molecule type" value="Genomic_DNA"/>
</dbReference>
<protein>
    <submittedName>
        <fullName evidence="2">Uncharacterized protein</fullName>
    </submittedName>
</protein>
<dbReference type="AlphaFoldDB" id="A0A8J5LHT1"/>
<sequence>MMGNGEIESADDEMSPRGGQNHRPMVSHEGSDVQMRSMESRLSPEIPLKPIRIPSKSVIFPNTIEGFSHGHDGSNTVQRESKLELFGFDSLVNILGLKRF</sequence>